<organism evidence="1">
    <name type="scientific">uncultured Caudovirales phage</name>
    <dbReference type="NCBI Taxonomy" id="2100421"/>
    <lineage>
        <taxon>Viruses</taxon>
        <taxon>Duplodnaviria</taxon>
        <taxon>Heunggongvirae</taxon>
        <taxon>Uroviricota</taxon>
        <taxon>Caudoviricetes</taxon>
        <taxon>Peduoviridae</taxon>
        <taxon>Maltschvirus</taxon>
        <taxon>Maltschvirus maltsch</taxon>
    </lineage>
</organism>
<sequence>MTPTRAELLAMCDDVLKMYPDEDRCHYTTLARALKSMLLAQPTRGDVIDA</sequence>
<reference evidence="1" key="1">
    <citation type="submission" date="2020-05" db="EMBL/GenBank/DDBJ databases">
        <authorList>
            <person name="Chiriac C."/>
            <person name="Salcher M."/>
            <person name="Ghai R."/>
            <person name="Kavagutti S V."/>
        </authorList>
    </citation>
    <scope>NUCLEOTIDE SEQUENCE</scope>
</reference>
<feature type="non-terminal residue" evidence="1">
    <location>
        <position position="50"/>
    </location>
</feature>
<gene>
    <name evidence="1" type="ORF">UFOVP1623_1</name>
</gene>
<dbReference type="EMBL" id="LR797491">
    <property type="protein sequence ID" value="CAB4220587.1"/>
    <property type="molecule type" value="Genomic_DNA"/>
</dbReference>
<proteinExistence type="predicted"/>
<accession>A0A6J5T1L2</accession>
<name>A0A6J5T1L2_9CAUD</name>
<protein>
    <submittedName>
        <fullName evidence="1">Uncharacterized protein</fullName>
    </submittedName>
</protein>
<evidence type="ECO:0000313" key="1">
    <source>
        <dbReference type="EMBL" id="CAB4220587.1"/>
    </source>
</evidence>